<evidence type="ECO:0000256" key="2">
    <source>
        <dbReference type="ARBA" id="ARBA00022679"/>
    </source>
</evidence>
<gene>
    <name evidence="5" type="ORF">METZ01_LOCUS346254</name>
</gene>
<accession>A0A382R7Y5</accession>
<keyword evidence="3" id="KW-0663">Pyridoxal phosphate</keyword>
<dbReference type="InterPro" id="IPR015424">
    <property type="entry name" value="PyrdxlP-dep_Trfase"/>
</dbReference>
<dbReference type="Gene3D" id="3.40.640.10">
    <property type="entry name" value="Type I PLP-dependent aspartate aminotransferase-like (Major domain)"/>
    <property type="match status" value="1"/>
</dbReference>
<dbReference type="InterPro" id="IPR004839">
    <property type="entry name" value="Aminotransferase_I/II_large"/>
</dbReference>
<dbReference type="InterPro" id="IPR050087">
    <property type="entry name" value="AON_synthase_class-II"/>
</dbReference>
<dbReference type="PANTHER" id="PTHR13693">
    <property type="entry name" value="CLASS II AMINOTRANSFERASE/8-AMINO-7-OXONONANOATE SYNTHASE"/>
    <property type="match status" value="1"/>
</dbReference>
<keyword evidence="2" id="KW-0808">Transferase</keyword>
<dbReference type="GO" id="GO:0008710">
    <property type="term" value="F:8-amino-7-oxononanoate synthase activity"/>
    <property type="evidence" value="ECO:0007669"/>
    <property type="project" value="TreeGrafter"/>
</dbReference>
<dbReference type="InterPro" id="IPR015421">
    <property type="entry name" value="PyrdxlP-dep_Trfase_major"/>
</dbReference>
<evidence type="ECO:0000259" key="4">
    <source>
        <dbReference type="Pfam" id="PF00155"/>
    </source>
</evidence>
<protein>
    <recommendedName>
        <fullName evidence="4">Aminotransferase class I/classII large domain-containing protein</fullName>
    </recommendedName>
</protein>
<evidence type="ECO:0000256" key="3">
    <source>
        <dbReference type="ARBA" id="ARBA00022898"/>
    </source>
</evidence>
<reference evidence="5" key="1">
    <citation type="submission" date="2018-05" db="EMBL/GenBank/DDBJ databases">
        <authorList>
            <person name="Lanie J.A."/>
            <person name="Ng W.-L."/>
            <person name="Kazmierczak K.M."/>
            <person name="Andrzejewski T.M."/>
            <person name="Davidsen T.M."/>
            <person name="Wayne K.J."/>
            <person name="Tettelin H."/>
            <person name="Glass J.I."/>
            <person name="Rusch D."/>
            <person name="Podicherti R."/>
            <person name="Tsui H.-C.T."/>
            <person name="Winkler M.E."/>
        </authorList>
    </citation>
    <scope>NUCLEOTIDE SEQUENCE</scope>
</reference>
<dbReference type="Pfam" id="PF00155">
    <property type="entry name" value="Aminotran_1_2"/>
    <property type="match status" value="1"/>
</dbReference>
<feature type="non-terminal residue" evidence="5">
    <location>
        <position position="137"/>
    </location>
</feature>
<dbReference type="SUPFAM" id="SSF53383">
    <property type="entry name" value="PLP-dependent transferases"/>
    <property type="match status" value="1"/>
</dbReference>
<dbReference type="AlphaFoldDB" id="A0A382R7Y5"/>
<sequence length="137" mass="15538">MAESFESRLRNELNVCRDEKLYRETRLFDSRLINLSANDYLQLRNNQDVLAAASKIAKKYGTGSGASPLLSGYLPCHEDLVNKLLSWKNKKFGMLFNTGFMANQALLKYLPGRNDLILVDKLIHHSMSQSLNRGSSK</sequence>
<comment type="cofactor">
    <cofactor evidence="1">
        <name>pyridoxal 5'-phosphate</name>
        <dbReference type="ChEBI" id="CHEBI:597326"/>
    </cofactor>
</comment>
<name>A0A382R7Y5_9ZZZZ</name>
<feature type="domain" description="Aminotransferase class I/classII large" evidence="4">
    <location>
        <begin position="32"/>
        <end position="132"/>
    </location>
</feature>
<dbReference type="EMBL" id="UINC01119524">
    <property type="protein sequence ID" value="SVC93400.1"/>
    <property type="molecule type" value="Genomic_DNA"/>
</dbReference>
<organism evidence="5">
    <name type="scientific">marine metagenome</name>
    <dbReference type="NCBI Taxonomy" id="408172"/>
    <lineage>
        <taxon>unclassified sequences</taxon>
        <taxon>metagenomes</taxon>
        <taxon>ecological metagenomes</taxon>
    </lineage>
</organism>
<evidence type="ECO:0000313" key="5">
    <source>
        <dbReference type="EMBL" id="SVC93400.1"/>
    </source>
</evidence>
<dbReference type="GO" id="GO:0030170">
    <property type="term" value="F:pyridoxal phosphate binding"/>
    <property type="evidence" value="ECO:0007669"/>
    <property type="project" value="InterPro"/>
</dbReference>
<evidence type="ECO:0000256" key="1">
    <source>
        <dbReference type="ARBA" id="ARBA00001933"/>
    </source>
</evidence>
<proteinExistence type="predicted"/>
<dbReference type="PANTHER" id="PTHR13693:SF100">
    <property type="entry name" value="8-AMINO-7-OXONONANOATE SYNTHASE"/>
    <property type="match status" value="1"/>
</dbReference>
<dbReference type="GO" id="GO:0009102">
    <property type="term" value="P:biotin biosynthetic process"/>
    <property type="evidence" value="ECO:0007669"/>
    <property type="project" value="TreeGrafter"/>
</dbReference>